<keyword evidence="2 4" id="KW-0547">Nucleotide-binding</keyword>
<dbReference type="Pfam" id="PF18301">
    <property type="entry name" value="preATP-grasp_3"/>
    <property type="match status" value="1"/>
</dbReference>
<dbReference type="GO" id="GO:0016874">
    <property type="term" value="F:ligase activity"/>
    <property type="evidence" value="ECO:0007669"/>
    <property type="project" value="UniProtKB-KW"/>
</dbReference>
<reference evidence="7" key="1">
    <citation type="submission" date="2018-02" db="EMBL/GenBank/DDBJ databases">
        <authorList>
            <person name="Hausmann B."/>
        </authorList>
    </citation>
    <scope>NUCLEOTIDE SEQUENCE [LARGE SCALE GENOMIC DNA]</scope>
    <source>
        <strain evidence="7">Peat soil MAG SbF1</strain>
    </source>
</reference>
<dbReference type="Gene3D" id="3.40.50.11770">
    <property type="match status" value="1"/>
</dbReference>
<evidence type="ECO:0000313" key="6">
    <source>
        <dbReference type="EMBL" id="SPF36713.1"/>
    </source>
</evidence>
<gene>
    <name evidence="6" type="ORF">SBF1_1660018</name>
</gene>
<dbReference type="InterPro" id="IPR024710">
    <property type="entry name" value="MfnD"/>
</dbReference>
<dbReference type="Proteomes" id="UP000238916">
    <property type="component" value="Unassembled WGS sequence"/>
</dbReference>
<dbReference type="InterPro" id="IPR052032">
    <property type="entry name" value="ATP-dep_AA_Ligase"/>
</dbReference>
<sequence>MRLLIYEYCTALGIEGNDALASLGFSMLAAVLSDFKELPSLHITTIIHSSNCNLMAQFAADRVQVSWASEGGETCCDHYERVVADCDAVLVIAPETGGLLAKLIGIAEDQGKIVFGPTAKAAALVSDKGETTKLLASHGLPVPRSEILSWPLPLQWQDKITDHYAWPLVLKPVTGAGGQGVKVIHNLIELECAVKQFEEALDIHACPRHEFRAIQVQEYISGDNVSVSCFVSAGQAMPISLNLQHIAQGKELCFQGITIPYRYPQAGKVLDLAKRACESVEGLGGFVGVDLVLGAQGPVLIEINSRISVAYVALREVVTGNLARDLWLTCVEKCLPPRPELMKTYTYTYTPVLSSMAQTFRTFRSIYLLKLHKSCL</sequence>
<dbReference type="InterPro" id="IPR040803">
    <property type="entry name" value="MfnD_preATP-grasp"/>
</dbReference>
<evidence type="ECO:0000256" key="2">
    <source>
        <dbReference type="ARBA" id="ARBA00022741"/>
    </source>
</evidence>
<evidence type="ECO:0000256" key="3">
    <source>
        <dbReference type="ARBA" id="ARBA00022840"/>
    </source>
</evidence>
<evidence type="ECO:0000259" key="5">
    <source>
        <dbReference type="PROSITE" id="PS50975"/>
    </source>
</evidence>
<dbReference type="InterPro" id="IPR011761">
    <property type="entry name" value="ATP-grasp"/>
</dbReference>
<proteinExistence type="predicted"/>
<evidence type="ECO:0000256" key="1">
    <source>
        <dbReference type="ARBA" id="ARBA00022598"/>
    </source>
</evidence>
<keyword evidence="1" id="KW-0436">Ligase</keyword>
<protein>
    <recommendedName>
        <fullName evidence="5">ATP-grasp domain-containing protein</fullName>
    </recommendedName>
</protein>
<keyword evidence="3 4" id="KW-0067">ATP-binding</keyword>
<accession>A0A2U3KAN2</accession>
<dbReference type="GO" id="GO:0005524">
    <property type="term" value="F:ATP binding"/>
    <property type="evidence" value="ECO:0007669"/>
    <property type="project" value="UniProtKB-UniRule"/>
</dbReference>
<name>A0A2U3KAN2_9FIRM</name>
<dbReference type="AlphaFoldDB" id="A0A2U3KAN2"/>
<dbReference type="PANTHER" id="PTHR43585">
    <property type="entry name" value="FUMIPYRROLE BIOSYNTHESIS PROTEIN C"/>
    <property type="match status" value="1"/>
</dbReference>
<dbReference type="Pfam" id="PF02655">
    <property type="entry name" value="ATP-grasp_3"/>
    <property type="match status" value="1"/>
</dbReference>
<dbReference type="SUPFAM" id="SSF56059">
    <property type="entry name" value="Glutathione synthetase ATP-binding domain-like"/>
    <property type="match status" value="1"/>
</dbReference>
<dbReference type="PANTHER" id="PTHR43585:SF2">
    <property type="entry name" value="ATP-GRASP ENZYME FSQD"/>
    <property type="match status" value="1"/>
</dbReference>
<dbReference type="PROSITE" id="PS50975">
    <property type="entry name" value="ATP_GRASP"/>
    <property type="match status" value="1"/>
</dbReference>
<organism evidence="6 7">
    <name type="scientific">Candidatus Desulfosporosinus infrequens</name>
    <dbReference type="NCBI Taxonomy" id="2043169"/>
    <lineage>
        <taxon>Bacteria</taxon>
        <taxon>Bacillati</taxon>
        <taxon>Bacillota</taxon>
        <taxon>Clostridia</taxon>
        <taxon>Eubacteriales</taxon>
        <taxon>Desulfitobacteriaceae</taxon>
        <taxon>Desulfosporosinus</taxon>
    </lineage>
</organism>
<dbReference type="Gene3D" id="3.30.1490.20">
    <property type="entry name" value="ATP-grasp fold, A domain"/>
    <property type="match status" value="1"/>
</dbReference>
<dbReference type="Gene3D" id="3.30.470.20">
    <property type="entry name" value="ATP-grasp fold, B domain"/>
    <property type="match status" value="1"/>
</dbReference>
<feature type="domain" description="ATP-grasp" evidence="5">
    <location>
        <begin position="132"/>
        <end position="332"/>
    </location>
</feature>
<evidence type="ECO:0000313" key="7">
    <source>
        <dbReference type="Proteomes" id="UP000238916"/>
    </source>
</evidence>
<dbReference type="InterPro" id="IPR013815">
    <property type="entry name" value="ATP_grasp_subdomain_1"/>
</dbReference>
<dbReference type="GO" id="GO:0046872">
    <property type="term" value="F:metal ion binding"/>
    <property type="evidence" value="ECO:0007669"/>
    <property type="project" value="InterPro"/>
</dbReference>
<dbReference type="PIRSF" id="PIRSF016766">
    <property type="entry name" value="UCP016766_ATPgrasp"/>
    <property type="match status" value="1"/>
</dbReference>
<dbReference type="OrthoDB" id="9803907at2"/>
<dbReference type="EMBL" id="OMOF01000075">
    <property type="protein sequence ID" value="SPF36713.1"/>
    <property type="molecule type" value="Genomic_DNA"/>
</dbReference>
<evidence type="ECO:0000256" key="4">
    <source>
        <dbReference type="PROSITE-ProRule" id="PRU00409"/>
    </source>
</evidence>
<dbReference type="InterPro" id="IPR003806">
    <property type="entry name" value="ATP-grasp_PylC-type"/>
</dbReference>